<feature type="compositionally biased region" description="Low complexity" evidence="5">
    <location>
        <begin position="20"/>
        <end position="30"/>
    </location>
</feature>
<dbReference type="Gene3D" id="3.50.50.60">
    <property type="entry name" value="FAD/NAD(P)-binding domain"/>
    <property type="match status" value="1"/>
</dbReference>
<dbReference type="STRING" id="1184609.KILIM_003_00310"/>
<comment type="similarity">
    <text evidence="2">Belongs to the DadA oxidoreductase family.</text>
</comment>
<dbReference type="GO" id="GO:0016491">
    <property type="term" value="F:oxidoreductase activity"/>
    <property type="evidence" value="ECO:0007669"/>
    <property type="project" value="UniProtKB-KW"/>
</dbReference>
<proteinExistence type="inferred from homology"/>
<evidence type="ECO:0000256" key="4">
    <source>
        <dbReference type="ARBA" id="ARBA00023002"/>
    </source>
</evidence>
<evidence type="ECO:0000313" key="8">
    <source>
        <dbReference type="Proteomes" id="UP000008366"/>
    </source>
</evidence>
<evidence type="ECO:0000313" key="7">
    <source>
        <dbReference type="EMBL" id="GAB94109.1"/>
    </source>
</evidence>
<keyword evidence="4" id="KW-0560">Oxidoreductase</keyword>
<keyword evidence="8" id="KW-1185">Reference proteome</keyword>
<dbReference type="InterPro" id="IPR006076">
    <property type="entry name" value="FAD-dep_OxRdtase"/>
</dbReference>
<dbReference type="AlphaFoldDB" id="K6X5N0"/>
<dbReference type="RefSeq" id="WP_006590642.1">
    <property type="nucleotide sequence ID" value="NZ_BAHD01000003.1"/>
</dbReference>
<organism evidence="7 8">
    <name type="scientific">Kineosphaera limosa NBRC 100340</name>
    <dbReference type="NCBI Taxonomy" id="1184609"/>
    <lineage>
        <taxon>Bacteria</taxon>
        <taxon>Bacillati</taxon>
        <taxon>Actinomycetota</taxon>
        <taxon>Actinomycetes</taxon>
        <taxon>Micrococcales</taxon>
        <taxon>Dermatophilaceae</taxon>
        <taxon>Kineosphaera</taxon>
    </lineage>
</organism>
<dbReference type="OrthoDB" id="9799943at2"/>
<comment type="caution">
    <text evidence="7">The sequence shown here is derived from an EMBL/GenBank/DDBJ whole genome shotgun (WGS) entry which is preliminary data.</text>
</comment>
<dbReference type="InterPro" id="IPR017741">
    <property type="entry name" value="FAD-dependent_OxRdtase_HpnW"/>
</dbReference>
<dbReference type="GO" id="GO:0005737">
    <property type="term" value="C:cytoplasm"/>
    <property type="evidence" value="ECO:0007669"/>
    <property type="project" value="TreeGrafter"/>
</dbReference>
<evidence type="ECO:0000256" key="1">
    <source>
        <dbReference type="ARBA" id="ARBA00001974"/>
    </source>
</evidence>
<protein>
    <submittedName>
        <fullName evidence="7">Putative oxidoreductase</fullName>
    </submittedName>
</protein>
<reference evidence="7 8" key="1">
    <citation type="submission" date="2012-08" db="EMBL/GenBank/DDBJ databases">
        <title>Whole genome shotgun sequence of Kineosphaera limosa NBRC 100340.</title>
        <authorList>
            <person name="Yoshida I."/>
            <person name="Isaki S."/>
            <person name="Hosoyama A."/>
            <person name="Tsuchikane K."/>
            <person name="Katsumata H."/>
            <person name="Ando Y."/>
            <person name="Ohji S."/>
            <person name="Hamada M."/>
            <person name="Tamura T."/>
            <person name="Yamazoe A."/>
            <person name="Yamazaki S."/>
            <person name="Fujita N."/>
        </authorList>
    </citation>
    <scope>NUCLEOTIDE SEQUENCE [LARGE SCALE GENOMIC DNA]</scope>
    <source>
        <strain evidence="7 8">NBRC 100340</strain>
    </source>
</reference>
<feature type="domain" description="FAD dependent oxidoreductase" evidence="6">
    <location>
        <begin position="38"/>
        <end position="395"/>
    </location>
</feature>
<dbReference type="PANTHER" id="PTHR13847:SF286">
    <property type="entry name" value="D-AMINO ACID DEHYDROGENASE"/>
    <property type="match status" value="1"/>
</dbReference>
<comment type="cofactor">
    <cofactor evidence="1">
        <name>FAD</name>
        <dbReference type="ChEBI" id="CHEBI:57692"/>
    </cofactor>
</comment>
<evidence type="ECO:0000256" key="2">
    <source>
        <dbReference type="ARBA" id="ARBA00009410"/>
    </source>
</evidence>
<dbReference type="EMBL" id="BAHD01000003">
    <property type="protein sequence ID" value="GAB94109.1"/>
    <property type="molecule type" value="Genomic_DNA"/>
</dbReference>
<dbReference type="eggNOG" id="COG0665">
    <property type="taxonomic scope" value="Bacteria"/>
</dbReference>
<name>K6X5N0_9MICO</name>
<dbReference type="PANTHER" id="PTHR13847">
    <property type="entry name" value="SARCOSINE DEHYDROGENASE-RELATED"/>
    <property type="match status" value="1"/>
</dbReference>
<evidence type="ECO:0000256" key="3">
    <source>
        <dbReference type="ARBA" id="ARBA00022630"/>
    </source>
</evidence>
<keyword evidence="3" id="KW-0285">Flavoprotein</keyword>
<evidence type="ECO:0000256" key="5">
    <source>
        <dbReference type="SAM" id="MobiDB-lite"/>
    </source>
</evidence>
<feature type="region of interest" description="Disordered" evidence="5">
    <location>
        <begin position="1"/>
        <end position="31"/>
    </location>
</feature>
<dbReference type="Proteomes" id="UP000008366">
    <property type="component" value="Unassembled WGS sequence"/>
</dbReference>
<evidence type="ECO:0000259" key="6">
    <source>
        <dbReference type="Pfam" id="PF01266"/>
    </source>
</evidence>
<sequence>MSFDAATASPALPRTPPSGPSSTESSAREAIGGDGGADLVVVGAGLVGLAHAVEAVRAGWSVQIVERDAAAVGASVRNFGHACVTAQVGELLELAQDSRDGWLGAASRAGFWAAQAGAVVVARAADEMAVLEEFAGLRGADAVQLLDAEGAARRLGRGSQGLVGGAFFPADLRIDPRVTAAAIAGWLQQQPGVRIHWRTCVQGVEPGVVHTSRGPVRGERIVVCVGHDLDYLFPQLADDNDVQRCRLSMALVDAPPDLGENAVLTATSMLRYDGLAQTQAAGALRERIAQHRPQLLDIVANAMCTRRPDGTLLVGDSHHYDLAAPPFLDEDVADLLLAELADVLGVERLRVRQRWQGVYASSATTPLVRAEPAPGVRVVTVSTGIGVTLSFGLARQSLAQL</sequence>
<dbReference type="NCBIfam" id="TIGR03364">
    <property type="entry name" value="HpnW_proposed"/>
    <property type="match status" value="1"/>
</dbReference>
<accession>K6X5N0</accession>
<dbReference type="InterPro" id="IPR036188">
    <property type="entry name" value="FAD/NAD-bd_sf"/>
</dbReference>
<gene>
    <name evidence="7" type="ORF">KILIM_003_00310</name>
</gene>
<dbReference type="Gene3D" id="3.30.9.10">
    <property type="entry name" value="D-Amino Acid Oxidase, subunit A, domain 2"/>
    <property type="match status" value="1"/>
</dbReference>
<dbReference type="Pfam" id="PF01266">
    <property type="entry name" value="DAO"/>
    <property type="match status" value="1"/>
</dbReference>
<dbReference type="SUPFAM" id="SSF51905">
    <property type="entry name" value="FAD/NAD(P)-binding domain"/>
    <property type="match status" value="1"/>
</dbReference>